<evidence type="ECO:0000256" key="1">
    <source>
        <dbReference type="SAM" id="Phobius"/>
    </source>
</evidence>
<keyword evidence="1" id="KW-0472">Membrane</keyword>
<name>A0A9P6WIM9_9ASCO</name>
<dbReference type="PANTHER" id="PTHR31735">
    <property type="entry name" value="VACUOLAR MEMBRANE PROTEIN YPL162C"/>
    <property type="match status" value="1"/>
</dbReference>
<dbReference type="PANTHER" id="PTHR31735:SF1">
    <property type="entry name" value="VACUOLAR MEMBRANE PROTEIN YPL162C"/>
    <property type="match status" value="1"/>
</dbReference>
<dbReference type="EMBL" id="PUHW01000493">
    <property type="protein sequence ID" value="KAG0686468.1"/>
    <property type="molecule type" value="Genomic_DNA"/>
</dbReference>
<dbReference type="Proteomes" id="UP000697127">
    <property type="component" value="Unassembled WGS sequence"/>
</dbReference>
<sequence>MIPSICGDGGDTDNGKCELLGPFALLVQGILGILAISSLVWKRYHEHPHRRPWTIWIFDVSKQVLGALLIHILNIFLSILRLKIGLNLLIIEKNNKLIYDNPCDYYFLNILFDTTIGIPILYFFIKLITIFCSLCKINGIKSGEYGNPPNLKNYIKQLLIYFLSLSLMKISIYTIMIFFPILIKLSFWLLSRLDNYPNIQISFVLLIFPLIMNIFQYYVIDNLIQSKKYYATNKIVQNLRLEDSIYRDNEIDEELPEEYLSILSTDV</sequence>
<dbReference type="Pfam" id="PF12400">
    <property type="entry name" value="STIMATE"/>
    <property type="match status" value="1"/>
</dbReference>
<evidence type="ECO:0000313" key="3">
    <source>
        <dbReference type="Proteomes" id="UP000697127"/>
    </source>
</evidence>
<organism evidence="2 3">
    <name type="scientific">Pichia californica</name>
    <dbReference type="NCBI Taxonomy" id="460514"/>
    <lineage>
        <taxon>Eukaryota</taxon>
        <taxon>Fungi</taxon>
        <taxon>Dikarya</taxon>
        <taxon>Ascomycota</taxon>
        <taxon>Saccharomycotina</taxon>
        <taxon>Pichiomycetes</taxon>
        <taxon>Pichiales</taxon>
        <taxon>Pichiaceae</taxon>
        <taxon>Pichia</taxon>
    </lineage>
</organism>
<evidence type="ECO:0008006" key="4">
    <source>
        <dbReference type="Google" id="ProtNLM"/>
    </source>
</evidence>
<evidence type="ECO:0000313" key="2">
    <source>
        <dbReference type="EMBL" id="KAG0686468.1"/>
    </source>
</evidence>
<dbReference type="AlphaFoldDB" id="A0A9P6WIM9"/>
<accession>A0A9P6WIM9</accession>
<feature type="transmembrane region" description="Helical" evidence="1">
    <location>
        <begin position="158"/>
        <end position="179"/>
    </location>
</feature>
<dbReference type="OrthoDB" id="431202at2759"/>
<feature type="transmembrane region" description="Helical" evidence="1">
    <location>
        <begin position="199"/>
        <end position="220"/>
    </location>
</feature>
<protein>
    <recommendedName>
        <fullName evidence="4">Vacuolar membrane protein</fullName>
    </recommendedName>
</protein>
<reference evidence="2" key="1">
    <citation type="submission" date="2020-11" db="EMBL/GenBank/DDBJ databases">
        <title>Kefir isolates.</title>
        <authorList>
            <person name="Marcisauskas S."/>
            <person name="Kim Y."/>
            <person name="Blasche S."/>
        </authorList>
    </citation>
    <scope>NUCLEOTIDE SEQUENCE</scope>
    <source>
        <strain evidence="2">Olga-1</strain>
    </source>
</reference>
<comment type="caution">
    <text evidence="2">The sequence shown here is derived from an EMBL/GenBank/DDBJ whole genome shotgun (WGS) entry which is preliminary data.</text>
</comment>
<feature type="transmembrane region" description="Helical" evidence="1">
    <location>
        <begin position="20"/>
        <end position="41"/>
    </location>
</feature>
<dbReference type="GO" id="GO:0016020">
    <property type="term" value="C:membrane"/>
    <property type="evidence" value="ECO:0007669"/>
    <property type="project" value="TreeGrafter"/>
</dbReference>
<feature type="transmembrane region" description="Helical" evidence="1">
    <location>
        <begin position="116"/>
        <end position="137"/>
    </location>
</feature>
<proteinExistence type="predicted"/>
<keyword evidence="1" id="KW-1133">Transmembrane helix</keyword>
<gene>
    <name evidence="2" type="ORF">C6P40_003995</name>
</gene>
<dbReference type="InterPro" id="IPR022127">
    <property type="entry name" value="STIMATE/YPL162C"/>
</dbReference>
<keyword evidence="1" id="KW-0812">Transmembrane</keyword>
<keyword evidence="3" id="KW-1185">Reference proteome</keyword>